<evidence type="ECO:0000256" key="3">
    <source>
        <dbReference type="ARBA" id="ARBA00023163"/>
    </source>
</evidence>
<evidence type="ECO:0000256" key="4">
    <source>
        <dbReference type="PROSITE-ProRule" id="PRU00335"/>
    </source>
</evidence>
<dbReference type="PROSITE" id="PS50977">
    <property type="entry name" value="HTH_TETR_2"/>
    <property type="match status" value="1"/>
</dbReference>
<dbReference type="EMBL" id="CP109441">
    <property type="protein sequence ID" value="WUV42249.1"/>
    <property type="molecule type" value="Genomic_DNA"/>
</dbReference>
<dbReference type="InterPro" id="IPR036271">
    <property type="entry name" value="Tet_transcr_reg_TetR-rel_C_sf"/>
</dbReference>
<dbReference type="PANTHER" id="PTHR30055:SF234">
    <property type="entry name" value="HTH-TYPE TRANSCRIPTIONAL REGULATOR BETI"/>
    <property type="match status" value="1"/>
</dbReference>
<dbReference type="Proteomes" id="UP001432062">
    <property type="component" value="Chromosome"/>
</dbReference>
<feature type="domain" description="HTH tetR-type" evidence="5">
    <location>
        <begin position="11"/>
        <end position="69"/>
    </location>
</feature>
<keyword evidence="3" id="KW-0804">Transcription</keyword>
<keyword evidence="2 4" id="KW-0238">DNA-binding</keyword>
<organism evidence="6 7">
    <name type="scientific">Nocardia vinacea</name>
    <dbReference type="NCBI Taxonomy" id="96468"/>
    <lineage>
        <taxon>Bacteria</taxon>
        <taxon>Bacillati</taxon>
        <taxon>Actinomycetota</taxon>
        <taxon>Actinomycetes</taxon>
        <taxon>Mycobacteriales</taxon>
        <taxon>Nocardiaceae</taxon>
        <taxon>Nocardia</taxon>
    </lineage>
</organism>
<protein>
    <submittedName>
        <fullName evidence="6">TetR/AcrR family transcriptional regulator</fullName>
    </submittedName>
</protein>
<dbReference type="InterPro" id="IPR050109">
    <property type="entry name" value="HTH-type_TetR-like_transc_reg"/>
</dbReference>
<accession>A0ABZ1YGB7</accession>
<reference evidence="6" key="1">
    <citation type="submission" date="2022-10" db="EMBL/GenBank/DDBJ databases">
        <title>The complete genomes of actinobacterial strains from the NBC collection.</title>
        <authorList>
            <person name="Joergensen T.S."/>
            <person name="Alvarez Arevalo M."/>
            <person name="Sterndorff E.B."/>
            <person name="Faurdal D."/>
            <person name="Vuksanovic O."/>
            <person name="Mourched A.-S."/>
            <person name="Charusanti P."/>
            <person name="Shaw S."/>
            <person name="Blin K."/>
            <person name="Weber T."/>
        </authorList>
    </citation>
    <scope>NUCLEOTIDE SEQUENCE</scope>
    <source>
        <strain evidence="6">NBC_01482</strain>
    </source>
</reference>
<dbReference type="Pfam" id="PF00440">
    <property type="entry name" value="TetR_N"/>
    <property type="match status" value="1"/>
</dbReference>
<gene>
    <name evidence="6" type="ORF">OG563_23510</name>
</gene>
<evidence type="ECO:0000256" key="1">
    <source>
        <dbReference type="ARBA" id="ARBA00023015"/>
    </source>
</evidence>
<evidence type="ECO:0000313" key="6">
    <source>
        <dbReference type="EMBL" id="WUV42249.1"/>
    </source>
</evidence>
<dbReference type="Gene3D" id="1.10.10.60">
    <property type="entry name" value="Homeodomain-like"/>
    <property type="match status" value="1"/>
</dbReference>
<dbReference type="SUPFAM" id="SSF48498">
    <property type="entry name" value="Tetracyclin repressor-like, C-terminal domain"/>
    <property type="match status" value="1"/>
</dbReference>
<dbReference type="Gene3D" id="1.10.357.10">
    <property type="entry name" value="Tetracycline Repressor, domain 2"/>
    <property type="match status" value="1"/>
</dbReference>
<evidence type="ECO:0000313" key="7">
    <source>
        <dbReference type="Proteomes" id="UP001432062"/>
    </source>
</evidence>
<dbReference type="InterPro" id="IPR009057">
    <property type="entry name" value="Homeodomain-like_sf"/>
</dbReference>
<sequence length="199" mass="21636">MSDQEWSGRGATARRRLLEAAHAQLSETGELEVAAVARRAGVSVGLPYRYFGSRSGLLTAVITDFYDRLGETVTYAEFAGKDWREREHARVVAWVNFLYDDPLAPVALGRFGDAEAAGVERQRLQQAIEVGIRNMAQGQRQGMVPADRDPELLVAAVLGGVHMAVAVALTRSPRPDRAVVADQVWEFVAGATGSGKEEQ</sequence>
<proteinExistence type="predicted"/>
<evidence type="ECO:0000256" key="2">
    <source>
        <dbReference type="ARBA" id="ARBA00023125"/>
    </source>
</evidence>
<dbReference type="PANTHER" id="PTHR30055">
    <property type="entry name" value="HTH-TYPE TRANSCRIPTIONAL REGULATOR RUTR"/>
    <property type="match status" value="1"/>
</dbReference>
<dbReference type="RefSeq" id="WP_329405089.1">
    <property type="nucleotide sequence ID" value="NZ_CP109441.1"/>
</dbReference>
<feature type="DNA-binding region" description="H-T-H motif" evidence="4">
    <location>
        <begin position="32"/>
        <end position="51"/>
    </location>
</feature>
<dbReference type="InterPro" id="IPR001647">
    <property type="entry name" value="HTH_TetR"/>
</dbReference>
<evidence type="ECO:0000259" key="5">
    <source>
        <dbReference type="PROSITE" id="PS50977"/>
    </source>
</evidence>
<dbReference type="SUPFAM" id="SSF46689">
    <property type="entry name" value="Homeodomain-like"/>
    <property type="match status" value="1"/>
</dbReference>
<keyword evidence="7" id="KW-1185">Reference proteome</keyword>
<name>A0ABZ1YGB7_9NOCA</name>
<keyword evidence="1" id="KW-0805">Transcription regulation</keyword>